<evidence type="ECO:0000256" key="2">
    <source>
        <dbReference type="SAM" id="Phobius"/>
    </source>
</evidence>
<proteinExistence type="predicted"/>
<protein>
    <submittedName>
        <fullName evidence="3">Uncharacterized protein</fullName>
    </submittedName>
</protein>
<dbReference type="EMBL" id="AMFJ01036152">
    <property type="protein sequence ID" value="EKD24911.1"/>
    <property type="molecule type" value="Genomic_DNA"/>
</dbReference>
<accession>K1XI40</accession>
<feature type="region of interest" description="Disordered" evidence="1">
    <location>
        <begin position="307"/>
        <end position="330"/>
    </location>
</feature>
<feature type="transmembrane region" description="Helical" evidence="2">
    <location>
        <begin position="12"/>
        <end position="33"/>
    </location>
</feature>
<name>K1XI40_9BACT</name>
<sequence length="390" mass="45254">MNRRHINKKNNHLSIIIACIWLSFSCIFIINAFNESKLLNTLSPAIQNTLQANEDIRQQEYEKALQLISWNTSQDYYNRGTIQTLIAYKNALESSISWLENAQIFVAQAQQNFDIAKKLSDSETITDAIIGNEKTIISLSTVVDIKTCYGIGQTIITSIEGVNTVIKNTKEILNQEEEYISKSVSILDSACYEKLRSILDTSKEQVGMLQLQMQKNTNKYTSDFSDKIENPTLCMQIPYENIIPSIIKGRQWLESYQQQHQNTIDALKSKDAKSIKELCDWSKNDAQINQQIESSVQELLQKLEDNKQENQLSSKEKEEEQKKASNEVQYKDFFNEDEKKALQDMQNINQWRINTMLDIRWKGNYDPERYINDMFNQFYGNSGDFINLHK</sequence>
<evidence type="ECO:0000256" key="1">
    <source>
        <dbReference type="SAM" id="MobiDB-lite"/>
    </source>
</evidence>
<gene>
    <name evidence="3" type="ORF">ACD_80C00145G0045</name>
</gene>
<comment type="caution">
    <text evidence="3">The sequence shown here is derived from an EMBL/GenBank/DDBJ whole genome shotgun (WGS) entry which is preliminary data.</text>
</comment>
<keyword evidence="2" id="KW-1133">Transmembrane helix</keyword>
<organism evidence="3">
    <name type="scientific">uncultured bacterium</name>
    <name type="common">gcode 4</name>
    <dbReference type="NCBI Taxonomy" id="1234023"/>
    <lineage>
        <taxon>Bacteria</taxon>
        <taxon>environmental samples</taxon>
    </lineage>
</organism>
<keyword evidence="2" id="KW-0472">Membrane</keyword>
<dbReference type="PROSITE" id="PS51257">
    <property type="entry name" value="PROKAR_LIPOPROTEIN"/>
    <property type="match status" value="1"/>
</dbReference>
<evidence type="ECO:0000313" key="3">
    <source>
        <dbReference type="EMBL" id="EKD24911.1"/>
    </source>
</evidence>
<keyword evidence="2" id="KW-0812">Transmembrane</keyword>
<dbReference type="AlphaFoldDB" id="K1XI40"/>
<reference evidence="3" key="1">
    <citation type="journal article" date="2012" name="Science">
        <title>Fermentation, hydrogen, and sulfur metabolism in multiple uncultivated bacterial phyla.</title>
        <authorList>
            <person name="Wrighton K.C."/>
            <person name="Thomas B.C."/>
            <person name="Sharon I."/>
            <person name="Miller C.S."/>
            <person name="Castelle C.J."/>
            <person name="VerBerkmoes N.C."/>
            <person name="Wilkins M.J."/>
            <person name="Hettich R.L."/>
            <person name="Lipton M.S."/>
            <person name="Williams K.H."/>
            <person name="Long P.E."/>
            <person name="Banfield J.F."/>
        </authorList>
    </citation>
    <scope>NUCLEOTIDE SEQUENCE [LARGE SCALE GENOMIC DNA]</scope>
</reference>